<comment type="similarity">
    <text evidence="2 9">Belongs to the DXR family.</text>
</comment>
<reference evidence="13 15" key="1">
    <citation type="submission" date="2017-01" db="EMBL/GenBank/DDBJ databases">
        <authorList>
            <person name="Varghese N."/>
            <person name="Submissions S."/>
        </authorList>
    </citation>
    <scope>NUCLEOTIDE SEQUENCE [LARGE SCALE GENOMIC DNA]</scope>
    <source>
        <strain evidence="13 15">DSM 18447</strain>
    </source>
</reference>
<keyword evidence="6 9" id="KW-0464">Manganese</keyword>
<dbReference type="Proteomes" id="UP000186216">
    <property type="component" value="Unassembled WGS sequence"/>
</dbReference>
<dbReference type="Pfam" id="PF08436">
    <property type="entry name" value="DXP_redisom_C"/>
    <property type="match status" value="1"/>
</dbReference>
<feature type="binding site" evidence="9">
    <location>
        <position position="204"/>
    </location>
    <ligand>
        <name>NADPH</name>
        <dbReference type="ChEBI" id="CHEBI:57783"/>
    </ligand>
</feature>
<feature type="binding site" evidence="9">
    <location>
        <position position="217"/>
    </location>
    <ligand>
        <name>1-deoxy-D-xylulose 5-phosphate</name>
        <dbReference type="ChEBI" id="CHEBI:57792"/>
    </ligand>
</feature>
<dbReference type="InterPro" id="IPR013644">
    <property type="entry name" value="DXP_reductoisomerase_C"/>
</dbReference>
<feature type="binding site" evidence="9">
    <location>
        <position position="12"/>
    </location>
    <ligand>
        <name>NADPH</name>
        <dbReference type="ChEBI" id="CHEBI:57783"/>
    </ligand>
</feature>
<dbReference type="Pfam" id="PF02670">
    <property type="entry name" value="DXP_reductoisom"/>
    <property type="match status" value="1"/>
</dbReference>
<keyword evidence="5 9" id="KW-0560">Oxidoreductase</keyword>
<feature type="binding site" evidence="9">
    <location>
        <position position="13"/>
    </location>
    <ligand>
        <name>NADPH</name>
        <dbReference type="ChEBI" id="CHEBI:57783"/>
    </ligand>
</feature>
<feature type="binding site" evidence="9">
    <location>
        <position position="150"/>
    </location>
    <ligand>
        <name>1-deoxy-D-xylulose 5-phosphate</name>
        <dbReference type="ChEBI" id="CHEBI:57792"/>
    </ligand>
</feature>
<feature type="domain" description="1-deoxy-D-xylulose 5-phosphate reductoisomerase N-terminal" evidence="10">
    <location>
        <begin position="4"/>
        <end position="131"/>
    </location>
</feature>
<gene>
    <name evidence="9" type="primary">dxr</name>
    <name evidence="14" type="ORF">JHX88_04610</name>
    <name evidence="13" type="ORF">SAMN05421772_10699</name>
</gene>
<dbReference type="NCBIfam" id="TIGR00243">
    <property type="entry name" value="Dxr"/>
    <property type="match status" value="1"/>
</dbReference>
<feature type="binding site" evidence="9">
    <location>
        <position position="151"/>
    </location>
    <ligand>
        <name>Mn(2+)</name>
        <dbReference type="ChEBI" id="CHEBI:29035"/>
    </ligand>
</feature>
<name>A0AA45W4C8_9RHOB</name>
<feature type="binding site" evidence="9">
    <location>
        <position position="198"/>
    </location>
    <ligand>
        <name>1-deoxy-D-xylulose 5-phosphate</name>
        <dbReference type="ChEBI" id="CHEBI:57792"/>
    </ligand>
</feature>
<keyword evidence="7 9" id="KW-0414">Isoprene biosynthesis</keyword>
<dbReference type="HAMAP" id="MF_00183">
    <property type="entry name" value="DXP_reductoisom"/>
    <property type="match status" value="1"/>
</dbReference>
<dbReference type="InterPro" id="IPR036169">
    <property type="entry name" value="DXPR_C_sf"/>
</dbReference>
<feature type="binding site" evidence="9">
    <location>
        <position position="40"/>
    </location>
    <ligand>
        <name>NADPH</name>
        <dbReference type="ChEBI" id="CHEBI:57783"/>
    </ligand>
</feature>
<dbReference type="InterPro" id="IPR013512">
    <property type="entry name" value="DXP_reductoisomerase_N"/>
</dbReference>
<dbReference type="GO" id="GO:0030604">
    <property type="term" value="F:1-deoxy-D-xylulose-5-phosphate reductoisomerase activity"/>
    <property type="evidence" value="ECO:0007669"/>
    <property type="project" value="UniProtKB-UniRule"/>
</dbReference>
<evidence type="ECO:0000256" key="9">
    <source>
        <dbReference type="HAMAP-Rule" id="MF_00183"/>
    </source>
</evidence>
<evidence type="ECO:0000313" key="15">
    <source>
        <dbReference type="Proteomes" id="UP000186216"/>
    </source>
</evidence>
<dbReference type="PANTHER" id="PTHR30525">
    <property type="entry name" value="1-DEOXY-D-XYLULOSE 5-PHOSPHATE REDUCTOISOMERASE"/>
    <property type="match status" value="1"/>
</dbReference>
<feature type="binding site" evidence="9">
    <location>
        <position position="10"/>
    </location>
    <ligand>
        <name>NADPH</name>
        <dbReference type="ChEBI" id="CHEBI:57783"/>
    </ligand>
</feature>
<dbReference type="EC" id="1.1.1.267" evidence="9"/>
<dbReference type="EMBL" id="CP067140">
    <property type="protein sequence ID" value="WCR04036.1"/>
    <property type="molecule type" value="Genomic_DNA"/>
</dbReference>
<evidence type="ECO:0000259" key="10">
    <source>
        <dbReference type="Pfam" id="PF02670"/>
    </source>
</evidence>
<dbReference type="FunFam" id="3.40.50.720:FF:000045">
    <property type="entry name" value="1-deoxy-D-xylulose 5-phosphate reductoisomerase"/>
    <property type="match status" value="1"/>
</dbReference>
<evidence type="ECO:0000256" key="7">
    <source>
        <dbReference type="ARBA" id="ARBA00023229"/>
    </source>
</evidence>
<dbReference type="GO" id="GO:0051484">
    <property type="term" value="P:isopentenyl diphosphate biosynthetic process, methylerythritol 4-phosphate pathway involved in terpenoid biosynthetic process"/>
    <property type="evidence" value="ECO:0007669"/>
    <property type="project" value="TreeGrafter"/>
</dbReference>
<dbReference type="SUPFAM" id="SSF55347">
    <property type="entry name" value="Glyceraldehyde-3-phosphate dehydrogenase-like, C-terminal domain"/>
    <property type="match status" value="1"/>
</dbReference>
<comment type="catalytic activity">
    <reaction evidence="8">
        <text>2-C-methyl-D-erythritol 4-phosphate + NADP(+) = 1-deoxy-D-xylulose 5-phosphate + NADPH + H(+)</text>
        <dbReference type="Rhea" id="RHEA:13717"/>
        <dbReference type="ChEBI" id="CHEBI:15378"/>
        <dbReference type="ChEBI" id="CHEBI:57783"/>
        <dbReference type="ChEBI" id="CHEBI:57792"/>
        <dbReference type="ChEBI" id="CHEBI:58262"/>
        <dbReference type="ChEBI" id="CHEBI:58349"/>
        <dbReference type="EC" id="1.1.1.267"/>
    </reaction>
    <physiologicalReaction direction="right-to-left" evidence="8">
        <dbReference type="Rhea" id="RHEA:13719"/>
    </physiologicalReaction>
</comment>
<feature type="binding site" evidence="9">
    <location>
        <position position="39"/>
    </location>
    <ligand>
        <name>NADPH</name>
        <dbReference type="ChEBI" id="CHEBI:57783"/>
    </ligand>
</feature>
<dbReference type="SUPFAM" id="SSF69055">
    <property type="entry name" value="1-deoxy-D-xylulose-5-phosphate reductoisomerase, C-terminal domain"/>
    <property type="match status" value="1"/>
</dbReference>
<feature type="binding site" evidence="9">
    <location>
        <position position="216"/>
    </location>
    <ligand>
        <name>1-deoxy-D-xylulose 5-phosphate</name>
        <dbReference type="ChEBI" id="CHEBI:57792"/>
    </ligand>
</feature>
<feature type="binding site" evidence="9">
    <location>
        <position position="125"/>
    </location>
    <ligand>
        <name>NADPH</name>
        <dbReference type="ChEBI" id="CHEBI:57783"/>
    </ligand>
</feature>
<dbReference type="Gene3D" id="1.10.1740.10">
    <property type="match status" value="1"/>
</dbReference>
<dbReference type="SUPFAM" id="SSF51735">
    <property type="entry name" value="NAD(P)-binding Rossmann-fold domains"/>
    <property type="match status" value="1"/>
</dbReference>
<organism evidence="13 15">
    <name type="scientific">Paracoccus saliphilus</name>
    <dbReference type="NCBI Taxonomy" id="405559"/>
    <lineage>
        <taxon>Bacteria</taxon>
        <taxon>Pseudomonadati</taxon>
        <taxon>Pseudomonadota</taxon>
        <taxon>Alphaproteobacteria</taxon>
        <taxon>Rhodobacterales</taxon>
        <taxon>Paracoccaceae</taxon>
        <taxon>Paracoccus</taxon>
    </lineage>
</organism>
<feature type="binding site" evidence="9">
    <location>
        <position position="38"/>
    </location>
    <ligand>
        <name>NADPH</name>
        <dbReference type="ChEBI" id="CHEBI:57783"/>
    </ligand>
</feature>
<accession>A0AA45W4C8</accession>
<dbReference type="InterPro" id="IPR003821">
    <property type="entry name" value="DXP_reductoisomerase"/>
</dbReference>
<evidence type="ECO:0000256" key="5">
    <source>
        <dbReference type="ARBA" id="ARBA00023002"/>
    </source>
</evidence>
<evidence type="ECO:0000256" key="4">
    <source>
        <dbReference type="ARBA" id="ARBA00022857"/>
    </source>
</evidence>
<keyword evidence="16" id="KW-1185">Reference proteome</keyword>
<feature type="binding site" evidence="9">
    <location>
        <position position="11"/>
    </location>
    <ligand>
        <name>NADPH</name>
        <dbReference type="ChEBI" id="CHEBI:57783"/>
    </ligand>
</feature>
<evidence type="ECO:0000259" key="12">
    <source>
        <dbReference type="Pfam" id="PF13288"/>
    </source>
</evidence>
<proteinExistence type="inferred from homology"/>
<sequence length="385" mass="40544">MRRISIFGATGSVGANGIDLIRRAGGAEAFHVVALTAGRNIERLARMARELRAEVAVTAHEELLDDLRARLVGSGVEAAAGPAALKEAAGRPADWVLSAIVGAAGLAPGLTALAQGGVLALANKESLVCAGPLMRAAAERNGTTILPVDSEHSAIFQALGSETRDSVEHVTITASGGAFRDWPLERLAAATVAEASTHPNWAMGQRITIDSASMFNKAMEVIETHEFFGLEPERIKVLIHPESIIHAMVTHVDGGTIAHLGAPDMRHAIGYALNWPERAPLPVAALDLARTGSLSFREPDEARWPALRLAREVMAAGGMAGAVFNAAKEQALDDFIANRIGFAQMAPRVEAVLEALSGQAGFADAPADLDMVLHWDRIARQEAAA</sequence>
<feature type="domain" description="1-deoxy-D-xylulose 5-phosphate reductoisomerase C-terminal" evidence="11">
    <location>
        <begin position="145"/>
        <end position="228"/>
    </location>
</feature>
<dbReference type="PIRSF" id="PIRSF006205">
    <property type="entry name" value="Dxp_reductismrs"/>
    <property type="match status" value="1"/>
</dbReference>
<dbReference type="Pfam" id="PF13288">
    <property type="entry name" value="DXPR_C"/>
    <property type="match status" value="1"/>
</dbReference>
<dbReference type="RefSeq" id="WP_076525672.1">
    <property type="nucleotide sequence ID" value="NZ_CP067140.1"/>
</dbReference>
<feature type="binding site" evidence="9">
    <location>
        <position position="124"/>
    </location>
    <ligand>
        <name>1-deoxy-D-xylulose 5-phosphate</name>
        <dbReference type="ChEBI" id="CHEBI:57792"/>
    </ligand>
</feature>
<comment type="function">
    <text evidence="9">Catalyzes the NADPH-dependent rearrangement and reduction of 1-deoxy-D-xylulose-5-phosphate (DXP) to 2-C-methyl-D-erythritol 4-phosphate (MEP).</text>
</comment>
<evidence type="ECO:0000256" key="8">
    <source>
        <dbReference type="ARBA" id="ARBA00048543"/>
    </source>
</evidence>
<feature type="binding site" evidence="9">
    <location>
        <position position="149"/>
    </location>
    <ligand>
        <name>Mn(2+)</name>
        <dbReference type="ChEBI" id="CHEBI:29035"/>
    </ligand>
</feature>
<feature type="binding site" evidence="9">
    <location>
        <position position="220"/>
    </location>
    <ligand>
        <name>1-deoxy-D-xylulose 5-phosphate</name>
        <dbReference type="ChEBI" id="CHEBI:57792"/>
    </ligand>
</feature>
<feature type="domain" description="DXP reductoisomerase C-terminal" evidence="12">
    <location>
        <begin position="260"/>
        <end position="381"/>
    </location>
</feature>
<keyword evidence="3 9" id="KW-0479">Metal-binding</keyword>
<feature type="binding site" evidence="9">
    <location>
        <position position="175"/>
    </location>
    <ligand>
        <name>1-deoxy-D-xylulose 5-phosphate</name>
        <dbReference type="ChEBI" id="CHEBI:57792"/>
    </ligand>
</feature>
<evidence type="ECO:0000256" key="6">
    <source>
        <dbReference type="ARBA" id="ARBA00023211"/>
    </source>
</evidence>
<evidence type="ECO:0000256" key="3">
    <source>
        <dbReference type="ARBA" id="ARBA00022723"/>
    </source>
</evidence>
<feature type="binding site" evidence="9">
    <location>
        <position position="123"/>
    </location>
    <ligand>
        <name>NADPH</name>
        <dbReference type="ChEBI" id="CHEBI:57783"/>
    </ligand>
</feature>
<keyword evidence="9" id="KW-0460">Magnesium</keyword>
<dbReference type="GO" id="GO:0070402">
    <property type="term" value="F:NADPH binding"/>
    <property type="evidence" value="ECO:0007669"/>
    <property type="project" value="InterPro"/>
</dbReference>
<feature type="binding site" evidence="9">
    <location>
        <position position="211"/>
    </location>
    <ligand>
        <name>1-deoxy-D-xylulose 5-phosphate</name>
        <dbReference type="ChEBI" id="CHEBI:57792"/>
    </ligand>
</feature>
<dbReference type="Proteomes" id="UP001215549">
    <property type="component" value="Chromosome"/>
</dbReference>
<evidence type="ECO:0000256" key="1">
    <source>
        <dbReference type="ARBA" id="ARBA00005094"/>
    </source>
</evidence>
<evidence type="ECO:0000256" key="2">
    <source>
        <dbReference type="ARBA" id="ARBA00006825"/>
    </source>
</evidence>
<feature type="binding site" evidence="9">
    <location>
        <position position="220"/>
    </location>
    <ligand>
        <name>Mn(2+)</name>
        <dbReference type="ChEBI" id="CHEBI:29035"/>
    </ligand>
</feature>
<evidence type="ECO:0000313" key="16">
    <source>
        <dbReference type="Proteomes" id="UP001215549"/>
    </source>
</evidence>
<protein>
    <recommendedName>
        <fullName evidence="9">1-deoxy-D-xylulose 5-phosphate reductoisomerase</fullName>
        <shortName evidence="9">DXP reductoisomerase</shortName>
        <ecNumber evidence="9">1.1.1.267</ecNumber>
    </recommendedName>
    <alternativeName>
        <fullName evidence="9">1-deoxyxylulose-5-phosphate reductoisomerase</fullName>
    </alternativeName>
    <alternativeName>
        <fullName evidence="9">2-C-methyl-D-erythritol 4-phosphate synthase</fullName>
    </alternativeName>
</protein>
<comment type="cofactor">
    <cofactor evidence="9">
        <name>Mg(2+)</name>
        <dbReference type="ChEBI" id="CHEBI:18420"/>
    </cofactor>
    <cofactor evidence="9">
        <name>Mn(2+)</name>
        <dbReference type="ChEBI" id="CHEBI:29035"/>
    </cofactor>
</comment>
<dbReference type="GO" id="GO:0030145">
    <property type="term" value="F:manganese ion binding"/>
    <property type="evidence" value="ECO:0007669"/>
    <property type="project" value="TreeGrafter"/>
</dbReference>
<keyword evidence="4 9" id="KW-0521">NADP</keyword>
<dbReference type="Gene3D" id="3.40.50.720">
    <property type="entry name" value="NAD(P)-binding Rossmann-like Domain"/>
    <property type="match status" value="1"/>
</dbReference>
<dbReference type="EMBL" id="FTOU01000006">
    <property type="protein sequence ID" value="SIS84130.1"/>
    <property type="molecule type" value="Genomic_DNA"/>
</dbReference>
<dbReference type="PANTHER" id="PTHR30525:SF0">
    <property type="entry name" value="1-DEOXY-D-XYLULOSE 5-PHOSPHATE REDUCTOISOMERASE, CHLOROPLASTIC"/>
    <property type="match status" value="1"/>
</dbReference>
<evidence type="ECO:0000313" key="14">
    <source>
        <dbReference type="EMBL" id="WCR04036.1"/>
    </source>
</evidence>
<evidence type="ECO:0000313" key="13">
    <source>
        <dbReference type="EMBL" id="SIS84130.1"/>
    </source>
</evidence>
<feature type="binding site" evidence="9">
    <location>
        <position position="151"/>
    </location>
    <ligand>
        <name>1-deoxy-D-xylulose 5-phosphate</name>
        <dbReference type="ChEBI" id="CHEBI:57792"/>
    </ligand>
</feature>
<evidence type="ECO:0000259" key="11">
    <source>
        <dbReference type="Pfam" id="PF08436"/>
    </source>
</evidence>
<dbReference type="InterPro" id="IPR026877">
    <property type="entry name" value="DXPR_C"/>
</dbReference>
<dbReference type="InterPro" id="IPR036291">
    <property type="entry name" value="NAD(P)-bd_dom_sf"/>
</dbReference>
<comment type="pathway">
    <text evidence="1 9">Isoprenoid biosynthesis; isopentenyl diphosphate biosynthesis via DXP pathway; isopentenyl diphosphate from 1-deoxy-D-xylulose 5-phosphate: step 1/6.</text>
</comment>
<reference evidence="14 16" key="2">
    <citation type="submission" date="2021-01" db="EMBL/GenBank/DDBJ databases">
        <title>Biogeographic distribution of Paracoccus.</title>
        <authorList>
            <person name="Hollensteiner J."/>
            <person name="Leineberger J."/>
            <person name="Brinkhoff T."/>
            <person name="Daniel R."/>
        </authorList>
    </citation>
    <scope>NUCLEOTIDE SEQUENCE [LARGE SCALE GENOMIC DNA]</scope>
    <source>
        <strain evidence="14 16">DSM 18447</strain>
    </source>
</reference>
<dbReference type="AlphaFoldDB" id="A0AA45W4C8"/>